<dbReference type="SUPFAM" id="SSF53335">
    <property type="entry name" value="S-adenosyl-L-methionine-dependent methyltransferases"/>
    <property type="match status" value="1"/>
</dbReference>
<keyword evidence="4" id="KW-0949">S-adenosyl-L-methionine</keyword>
<keyword evidence="3 7" id="KW-0808">Transferase</keyword>
<dbReference type="InterPro" id="IPR007848">
    <property type="entry name" value="Small_mtfrase_dom"/>
</dbReference>
<evidence type="ECO:0000256" key="1">
    <source>
        <dbReference type="ARBA" id="ARBA00012771"/>
    </source>
</evidence>
<evidence type="ECO:0000256" key="2">
    <source>
        <dbReference type="ARBA" id="ARBA00022603"/>
    </source>
</evidence>
<evidence type="ECO:0000313" key="8">
    <source>
        <dbReference type="Proteomes" id="UP000284508"/>
    </source>
</evidence>
<evidence type="ECO:0000256" key="5">
    <source>
        <dbReference type="ARBA" id="ARBA00048391"/>
    </source>
</evidence>
<protein>
    <recommendedName>
        <fullName evidence="1">peptide chain release factor N(5)-glutamine methyltransferase</fullName>
        <ecNumber evidence="1">2.1.1.297</ecNumber>
    </recommendedName>
</protein>
<dbReference type="InterPro" id="IPR004556">
    <property type="entry name" value="HemK-like"/>
</dbReference>
<accession>A0A418GS91</accession>
<dbReference type="GO" id="GO:0003676">
    <property type="term" value="F:nucleic acid binding"/>
    <property type="evidence" value="ECO:0007669"/>
    <property type="project" value="InterPro"/>
</dbReference>
<dbReference type="GO" id="GO:0032259">
    <property type="term" value="P:methylation"/>
    <property type="evidence" value="ECO:0007669"/>
    <property type="project" value="UniProtKB-KW"/>
</dbReference>
<evidence type="ECO:0000313" key="7">
    <source>
        <dbReference type="EMBL" id="RIB43700.1"/>
    </source>
</evidence>
<comment type="caution">
    <text evidence="7">The sequence shown here is derived from an EMBL/GenBank/DDBJ whole genome shotgun (WGS) entry which is preliminary data.</text>
</comment>
<sequence>LDLGTGTGAIALALASERPDCEITAVDRMPDAVSLAQRNAQHLAIKNIHILQSDWFSALAGQQFAMIVSNPPYIDEQDPHLQQGDVRFEPLTALVAADSGMADIVHIIEQSRNALVSGGFLLLEHGWQQGEAVRQAFIFAGYHDVETCRDYGDNERVTLGRYYQ</sequence>
<dbReference type="GO" id="GO:0102559">
    <property type="term" value="F:peptide chain release factor N(5)-glutamine methyltransferase activity"/>
    <property type="evidence" value="ECO:0007669"/>
    <property type="project" value="UniProtKB-EC"/>
</dbReference>
<evidence type="ECO:0000256" key="3">
    <source>
        <dbReference type="ARBA" id="ARBA00022679"/>
    </source>
</evidence>
<evidence type="ECO:0000256" key="4">
    <source>
        <dbReference type="ARBA" id="ARBA00022691"/>
    </source>
</evidence>
<dbReference type="InterPro" id="IPR002052">
    <property type="entry name" value="DNA_methylase_N6_adenine_CS"/>
</dbReference>
<comment type="catalytic activity">
    <reaction evidence="5">
        <text>L-glutaminyl-[peptide chain release factor] + S-adenosyl-L-methionine = N(5)-methyl-L-glutaminyl-[peptide chain release factor] + S-adenosyl-L-homocysteine + H(+)</text>
        <dbReference type="Rhea" id="RHEA:42896"/>
        <dbReference type="Rhea" id="RHEA-COMP:10271"/>
        <dbReference type="Rhea" id="RHEA-COMP:10272"/>
        <dbReference type="ChEBI" id="CHEBI:15378"/>
        <dbReference type="ChEBI" id="CHEBI:30011"/>
        <dbReference type="ChEBI" id="CHEBI:57856"/>
        <dbReference type="ChEBI" id="CHEBI:59789"/>
        <dbReference type="ChEBI" id="CHEBI:61891"/>
        <dbReference type="EC" id="2.1.1.297"/>
    </reaction>
</comment>
<dbReference type="RefSeq" id="WP_119682764.1">
    <property type="nucleotide sequence ID" value="NZ_QWNF01000301.1"/>
</dbReference>
<dbReference type="NCBIfam" id="TIGR00536">
    <property type="entry name" value="hemK_fam"/>
    <property type="match status" value="1"/>
</dbReference>
<dbReference type="PROSITE" id="PS00092">
    <property type="entry name" value="N6_MTASE"/>
    <property type="match status" value="1"/>
</dbReference>
<feature type="domain" description="Methyltransferase small" evidence="6">
    <location>
        <begin position="1"/>
        <end position="78"/>
    </location>
</feature>
<dbReference type="PANTHER" id="PTHR18895">
    <property type="entry name" value="HEMK METHYLTRANSFERASE"/>
    <property type="match status" value="1"/>
</dbReference>
<keyword evidence="2 7" id="KW-0489">Methyltransferase</keyword>
<dbReference type="Proteomes" id="UP000284508">
    <property type="component" value="Unassembled WGS sequence"/>
</dbReference>
<dbReference type="EMBL" id="QXHA01000069">
    <property type="protein sequence ID" value="RIB43700.1"/>
    <property type="molecule type" value="Genomic_DNA"/>
</dbReference>
<dbReference type="InterPro" id="IPR029063">
    <property type="entry name" value="SAM-dependent_MTases_sf"/>
</dbReference>
<dbReference type="CDD" id="cd02440">
    <property type="entry name" value="AdoMet_MTases"/>
    <property type="match status" value="1"/>
</dbReference>
<dbReference type="PANTHER" id="PTHR18895:SF74">
    <property type="entry name" value="MTRF1L RELEASE FACTOR GLUTAMINE METHYLTRANSFERASE"/>
    <property type="match status" value="1"/>
</dbReference>
<proteinExistence type="predicted"/>
<dbReference type="Pfam" id="PF05175">
    <property type="entry name" value="MTS"/>
    <property type="match status" value="1"/>
</dbReference>
<dbReference type="EC" id="2.1.1.297" evidence="1"/>
<name>A0A418GS91_ECOLX</name>
<feature type="non-terminal residue" evidence="7">
    <location>
        <position position="1"/>
    </location>
</feature>
<dbReference type="FunFam" id="3.40.50.150:FF:000053">
    <property type="entry name" value="Release factor glutamine methyltransferase"/>
    <property type="match status" value="1"/>
</dbReference>
<gene>
    <name evidence="7" type="ORF">D3C88_01355</name>
</gene>
<dbReference type="InterPro" id="IPR050320">
    <property type="entry name" value="N5-glutamine_MTase"/>
</dbReference>
<dbReference type="Gene3D" id="3.40.50.150">
    <property type="entry name" value="Vaccinia Virus protein VP39"/>
    <property type="match status" value="1"/>
</dbReference>
<reference evidence="7 8" key="1">
    <citation type="journal article" date="2018" name="BMC Microbiol.">
        <title>Genome sequencing of strains of the most prevalent clonal group of O1:K1:H7 Escherichia coli that causes neonatal meningitis in France.</title>
        <authorList>
            <person name="Geslain G."/>
            <person name="Birgy A."/>
            <person name="Adiba S."/>
            <person name="Magnan M."/>
            <person name="Courroux C."/>
            <person name="Levy C."/>
            <person name="Cohen R."/>
            <person name="Bidet P."/>
            <person name="Bonacorsi S."/>
        </authorList>
    </citation>
    <scope>NUCLEOTIDE SEQUENCE [LARGE SCALE GENOMIC DNA]</scope>
    <source>
        <strain evidence="7 8">S308</strain>
    </source>
</reference>
<organism evidence="7 8">
    <name type="scientific">Escherichia coli</name>
    <dbReference type="NCBI Taxonomy" id="562"/>
    <lineage>
        <taxon>Bacteria</taxon>
        <taxon>Pseudomonadati</taxon>
        <taxon>Pseudomonadota</taxon>
        <taxon>Gammaproteobacteria</taxon>
        <taxon>Enterobacterales</taxon>
        <taxon>Enterobacteriaceae</taxon>
        <taxon>Escherichia</taxon>
    </lineage>
</organism>
<dbReference type="AlphaFoldDB" id="A0A418GS91"/>
<evidence type="ECO:0000259" key="6">
    <source>
        <dbReference type="Pfam" id="PF05175"/>
    </source>
</evidence>